<organism evidence="2 3">
    <name type="scientific">Kribbella solani</name>
    <dbReference type="NCBI Taxonomy" id="236067"/>
    <lineage>
        <taxon>Bacteria</taxon>
        <taxon>Bacillati</taxon>
        <taxon>Actinomycetota</taxon>
        <taxon>Actinomycetes</taxon>
        <taxon>Propionibacteriales</taxon>
        <taxon>Kribbellaceae</taxon>
        <taxon>Kribbella</taxon>
    </lineage>
</organism>
<accession>A0A841E164</accession>
<evidence type="ECO:0000313" key="3">
    <source>
        <dbReference type="Proteomes" id="UP000558997"/>
    </source>
</evidence>
<feature type="region of interest" description="Disordered" evidence="1">
    <location>
        <begin position="67"/>
        <end position="87"/>
    </location>
</feature>
<protein>
    <submittedName>
        <fullName evidence="2">Uncharacterized protein</fullName>
    </submittedName>
</protein>
<name>A0A841E164_9ACTN</name>
<evidence type="ECO:0000256" key="1">
    <source>
        <dbReference type="SAM" id="MobiDB-lite"/>
    </source>
</evidence>
<feature type="compositionally biased region" description="Low complexity" evidence="1">
    <location>
        <begin position="132"/>
        <end position="144"/>
    </location>
</feature>
<dbReference type="AlphaFoldDB" id="A0A841E164"/>
<dbReference type="RefSeq" id="WP_184840210.1">
    <property type="nucleotide sequence ID" value="NZ_BAAAVN010000002.1"/>
</dbReference>
<evidence type="ECO:0000313" key="2">
    <source>
        <dbReference type="EMBL" id="MBB5982745.1"/>
    </source>
</evidence>
<feature type="region of interest" description="Disordered" evidence="1">
    <location>
        <begin position="127"/>
        <end position="162"/>
    </location>
</feature>
<proteinExistence type="predicted"/>
<reference evidence="2 3" key="1">
    <citation type="submission" date="2020-08" db="EMBL/GenBank/DDBJ databases">
        <title>Sequencing the genomes of 1000 actinobacteria strains.</title>
        <authorList>
            <person name="Klenk H.-P."/>
        </authorList>
    </citation>
    <scope>NUCLEOTIDE SEQUENCE [LARGE SCALE GENOMIC DNA]</scope>
    <source>
        <strain evidence="2 3">DSM 17294</strain>
    </source>
</reference>
<feature type="compositionally biased region" description="Basic and acidic residues" evidence="1">
    <location>
        <begin position="145"/>
        <end position="154"/>
    </location>
</feature>
<comment type="caution">
    <text evidence="2">The sequence shown here is derived from an EMBL/GenBank/DDBJ whole genome shotgun (WGS) entry which is preliminary data.</text>
</comment>
<keyword evidence="3" id="KW-1185">Reference proteome</keyword>
<gene>
    <name evidence="2" type="ORF">HDA44_006086</name>
</gene>
<dbReference type="EMBL" id="JACHNF010000001">
    <property type="protein sequence ID" value="MBB5982745.1"/>
    <property type="molecule type" value="Genomic_DNA"/>
</dbReference>
<sequence length="162" mass="16677">MVSVSSRHHEDIFRSAAGAVALTPEEQALAAPKVRKAVEAAVNQAASDVKAFLDSNGSSGANGFGAYLKAGDSSRRRTGDAATRLGEDVASSVVSPNAYQTMRQAAGAYIGEAVRAAAQDVVLGAAREGNRSARAAGTAASTDTARLRRDDSKKGKGWGWGR</sequence>
<dbReference type="Proteomes" id="UP000558997">
    <property type="component" value="Unassembled WGS sequence"/>
</dbReference>